<dbReference type="EMBL" id="RZNY01000002">
    <property type="protein sequence ID" value="RUT48032.1"/>
    <property type="molecule type" value="Genomic_DNA"/>
</dbReference>
<evidence type="ECO:0000256" key="1">
    <source>
        <dbReference type="SAM" id="Phobius"/>
    </source>
</evidence>
<feature type="transmembrane region" description="Helical" evidence="1">
    <location>
        <begin position="182"/>
        <end position="205"/>
    </location>
</feature>
<keyword evidence="3" id="KW-1185">Reference proteome</keyword>
<dbReference type="PANTHER" id="PTHR41309">
    <property type="entry name" value="MEMBRANE PROTEIN-RELATED"/>
    <property type="match status" value="1"/>
</dbReference>
<dbReference type="PANTHER" id="PTHR41309:SF2">
    <property type="entry name" value="MEMBRANE PROTEIN"/>
    <property type="match status" value="1"/>
</dbReference>
<proteinExistence type="predicted"/>
<accession>A0A433YDU1</accession>
<dbReference type="OrthoDB" id="1826454at2"/>
<sequence>MLISLVRKDLLIVKKYLLLMFIFAIVGPIFISSELKFLNGSFIGFLITVLFLEYIIFNSVSMAEDKYKGSALLCTTPYTRDAVVRAKYLFVLVIFIISLITYTLTASVTPLGLERLNITNVGISLLTLSFFFGVLIPVQFKFGYEKTKMFFFFVVFLTPFIFPTIVQWLQSHNLEMSIMLPLPHIIQVCLLYLISLLITFISMLLSKQIYAKKNL</sequence>
<feature type="transmembrane region" description="Helical" evidence="1">
    <location>
        <begin position="12"/>
        <end position="31"/>
    </location>
</feature>
<feature type="transmembrane region" description="Helical" evidence="1">
    <location>
        <begin position="88"/>
        <end position="106"/>
    </location>
</feature>
<dbReference type="InterPro" id="IPR025699">
    <property type="entry name" value="ABC2_memb-like"/>
</dbReference>
<dbReference type="RefSeq" id="WP_127190450.1">
    <property type="nucleotide sequence ID" value="NZ_RZNY01000002.1"/>
</dbReference>
<dbReference type="AlphaFoldDB" id="A0A433YDU1"/>
<feature type="transmembrane region" description="Helical" evidence="1">
    <location>
        <begin position="150"/>
        <end position="170"/>
    </location>
</feature>
<keyword evidence="1" id="KW-1133">Transmembrane helix</keyword>
<keyword evidence="1" id="KW-0472">Membrane</keyword>
<evidence type="ECO:0000313" key="2">
    <source>
        <dbReference type="EMBL" id="RUT48032.1"/>
    </source>
</evidence>
<evidence type="ECO:0000313" key="3">
    <source>
        <dbReference type="Proteomes" id="UP000279446"/>
    </source>
</evidence>
<dbReference type="Proteomes" id="UP000279446">
    <property type="component" value="Unassembled WGS sequence"/>
</dbReference>
<name>A0A433YDU1_9BACL</name>
<dbReference type="Pfam" id="PF13346">
    <property type="entry name" value="ABC2_membrane_5"/>
    <property type="match status" value="1"/>
</dbReference>
<comment type="caution">
    <text evidence="2">The sequence shown here is derived from an EMBL/GenBank/DDBJ whole genome shotgun (WGS) entry which is preliminary data.</text>
</comment>
<keyword evidence="1" id="KW-0812">Transmembrane</keyword>
<gene>
    <name evidence="2" type="ORF">EJP82_02490</name>
</gene>
<organism evidence="2 3">
    <name type="scientific">Paenibacillus anaericanus</name>
    <dbReference type="NCBI Taxonomy" id="170367"/>
    <lineage>
        <taxon>Bacteria</taxon>
        <taxon>Bacillati</taxon>
        <taxon>Bacillota</taxon>
        <taxon>Bacilli</taxon>
        <taxon>Bacillales</taxon>
        <taxon>Paenibacillaceae</taxon>
        <taxon>Paenibacillus</taxon>
    </lineage>
</organism>
<feature type="transmembrane region" description="Helical" evidence="1">
    <location>
        <begin position="37"/>
        <end position="57"/>
    </location>
</feature>
<reference evidence="2 3" key="1">
    <citation type="submission" date="2018-12" db="EMBL/GenBank/DDBJ databases">
        <authorList>
            <person name="Sun L."/>
            <person name="Chen Z."/>
        </authorList>
    </citation>
    <scope>NUCLEOTIDE SEQUENCE [LARGE SCALE GENOMIC DNA]</scope>
    <source>
        <strain evidence="2 3">DSM 15890</strain>
    </source>
</reference>
<feature type="transmembrane region" description="Helical" evidence="1">
    <location>
        <begin position="118"/>
        <end position="138"/>
    </location>
</feature>
<protein>
    <submittedName>
        <fullName evidence="2">ABC-2 transporter permease</fullName>
    </submittedName>
</protein>